<dbReference type="InterPro" id="IPR005162">
    <property type="entry name" value="Retrotrans_gag_dom"/>
</dbReference>
<dbReference type="Pfam" id="PF03732">
    <property type="entry name" value="Retrotrans_gag"/>
    <property type="match status" value="1"/>
</dbReference>
<name>A0A6A3SQR0_9STRA</name>
<dbReference type="EMBL" id="QXGA01001328">
    <property type="protein sequence ID" value="KAE9122154.1"/>
    <property type="molecule type" value="Genomic_DNA"/>
</dbReference>
<gene>
    <name evidence="2" type="ORF">PF006_g17719</name>
</gene>
<dbReference type="AlphaFoldDB" id="A0A6A3SQR0"/>
<sequence length="174" mass="20304">MGGPARQWYLQLPKKAKTSWTDLMEQFRIQYCGKGVAMASRYIHAAQRPDETPLDYLYRLNVAGLRANVPYAEGTTEEKREHVEHFIRTLNSHEADLASRLTLMESLTPSRWRRSCEPDNVDWPIRRILSWAQSSSAKGRRPRHLNRLAPYTRFTSARDATGSKRCSRTRTRRR</sequence>
<organism evidence="2 3">
    <name type="scientific">Phytophthora fragariae</name>
    <dbReference type="NCBI Taxonomy" id="53985"/>
    <lineage>
        <taxon>Eukaryota</taxon>
        <taxon>Sar</taxon>
        <taxon>Stramenopiles</taxon>
        <taxon>Oomycota</taxon>
        <taxon>Peronosporomycetes</taxon>
        <taxon>Peronosporales</taxon>
        <taxon>Peronosporaceae</taxon>
        <taxon>Phytophthora</taxon>
    </lineage>
</organism>
<dbReference type="Proteomes" id="UP000440732">
    <property type="component" value="Unassembled WGS sequence"/>
</dbReference>
<evidence type="ECO:0000259" key="1">
    <source>
        <dbReference type="Pfam" id="PF03732"/>
    </source>
</evidence>
<evidence type="ECO:0000313" key="2">
    <source>
        <dbReference type="EMBL" id="KAE9122154.1"/>
    </source>
</evidence>
<comment type="caution">
    <text evidence="2">The sequence shown here is derived from an EMBL/GenBank/DDBJ whole genome shotgun (WGS) entry which is preliminary data.</text>
</comment>
<evidence type="ECO:0000313" key="3">
    <source>
        <dbReference type="Proteomes" id="UP000440732"/>
    </source>
</evidence>
<accession>A0A6A3SQR0</accession>
<feature type="domain" description="Retrotransposon gag" evidence="1">
    <location>
        <begin position="2"/>
        <end position="68"/>
    </location>
</feature>
<reference evidence="2 3" key="1">
    <citation type="submission" date="2018-08" db="EMBL/GenBank/DDBJ databases">
        <title>Genomic investigation of the strawberry pathogen Phytophthora fragariae indicates pathogenicity is determined by transcriptional variation in three key races.</title>
        <authorList>
            <person name="Adams T.M."/>
            <person name="Armitage A.D."/>
            <person name="Sobczyk M.K."/>
            <person name="Bates H.J."/>
            <person name="Dunwell J.M."/>
            <person name="Nellist C.F."/>
            <person name="Harrison R.J."/>
        </authorList>
    </citation>
    <scope>NUCLEOTIDE SEQUENCE [LARGE SCALE GENOMIC DNA]</scope>
    <source>
        <strain evidence="2 3">NOV-5</strain>
    </source>
</reference>
<proteinExistence type="predicted"/>
<protein>
    <recommendedName>
        <fullName evidence="1">Retrotransposon gag domain-containing protein</fullName>
    </recommendedName>
</protein>